<dbReference type="Proteomes" id="UP000828140">
    <property type="component" value="Segment"/>
</dbReference>
<organism evidence="1 2">
    <name type="scientific">Escherichia phage JeanPiccard</name>
    <dbReference type="NCBI Taxonomy" id="2851955"/>
    <lineage>
        <taxon>Viruses</taxon>
        <taxon>Duplodnaviria</taxon>
        <taxon>Heunggongvirae</taxon>
        <taxon>Uroviricota</taxon>
        <taxon>Caudoviricetes</taxon>
        <taxon>Drexlerviridae</taxon>
        <taxon>Braunvirinae</taxon>
    </lineage>
</organism>
<name>A0AAE8B202_9CAUD</name>
<accession>A0AAE8B202</accession>
<evidence type="ECO:0000313" key="2">
    <source>
        <dbReference type="Proteomes" id="UP000828140"/>
    </source>
</evidence>
<keyword evidence="2" id="KW-1185">Reference proteome</keyword>
<dbReference type="Pfam" id="PF23805">
    <property type="entry name" value="DUF7180"/>
    <property type="match status" value="1"/>
</dbReference>
<dbReference type="EMBL" id="MZ501080">
    <property type="protein sequence ID" value="QXV80834.1"/>
    <property type="molecule type" value="Genomic_DNA"/>
</dbReference>
<dbReference type="InterPro" id="IPR055604">
    <property type="entry name" value="DUF7180"/>
</dbReference>
<sequence>MITINLSEEMAADLIDSLSLVKIRYGTYHMSESVKEVVKQVKQQVGATKIELQNTPYDFNKGE</sequence>
<protein>
    <submittedName>
        <fullName evidence="1">Uncharacterized protein</fullName>
    </submittedName>
</protein>
<proteinExistence type="predicted"/>
<gene>
    <name evidence="1" type="ORF">bas02_0068</name>
</gene>
<reference evidence="1" key="1">
    <citation type="journal article" date="2021" name="PLoS Biol.">
        <title>Systematic exploration of Escherichia coli phage-host interactions with the BASEL phage collection.</title>
        <authorList>
            <person name="Maffei E."/>
            <person name="Shaidullina A."/>
            <person name="Burkolter M."/>
            <person name="Heyer Y."/>
            <person name="Estermann F."/>
            <person name="Druelle V."/>
            <person name="Sauer P."/>
            <person name="Willi L."/>
            <person name="Michaelis S."/>
            <person name="Hilbi H."/>
            <person name="Thaler D.S."/>
            <person name="Harms A."/>
        </authorList>
    </citation>
    <scope>NUCLEOTIDE SEQUENCE</scope>
    <source>
        <strain evidence="1">Bas02</strain>
    </source>
</reference>
<evidence type="ECO:0000313" key="1">
    <source>
        <dbReference type="EMBL" id="QXV80834.1"/>
    </source>
</evidence>